<dbReference type="GO" id="GO:0047134">
    <property type="term" value="F:protein-disulfide reductase [NAD(P)H] activity"/>
    <property type="evidence" value="ECO:0007669"/>
    <property type="project" value="InterPro"/>
</dbReference>
<feature type="domain" description="Thioredoxin" evidence="3">
    <location>
        <begin position="105"/>
        <end position="189"/>
    </location>
</feature>
<gene>
    <name evidence="4" type="ORF">FACUT_12193</name>
</gene>
<dbReference type="SUPFAM" id="SSF52833">
    <property type="entry name" value="Thioredoxin-like"/>
    <property type="match status" value="1"/>
</dbReference>
<dbReference type="Gene3D" id="3.40.30.10">
    <property type="entry name" value="Glutaredoxin"/>
    <property type="match status" value="1"/>
</dbReference>
<name>A0A8H4JBI7_9HYPO</name>
<organism evidence="4 5">
    <name type="scientific">Fusarium acutatum</name>
    <dbReference type="NCBI Taxonomy" id="78861"/>
    <lineage>
        <taxon>Eukaryota</taxon>
        <taxon>Fungi</taxon>
        <taxon>Dikarya</taxon>
        <taxon>Ascomycota</taxon>
        <taxon>Pezizomycotina</taxon>
        <taxon>Sordariomycetes</taxon>
        <taxon>Hypocreomycetidae</taxon>
        <taxon>Hypocreales</taxon>
        <taxon>Nectriaceae</taxon>
        <taxon>Fusarium</taxon>
        <taxon>Fusarium fujikuroi species complex</taxon>
    </lineage>
</organism>
<dbReference type="EMBL" id="JAADJF010000433">
    <property type="protein sequence ID" value="KAF4417448.1"/>
    <property type="molecule type" value="Genomic_DNA"/>
</dbReference>
<dbReference type="OrthoDB" id="78947at2759"/>
<dbReference type="PANTHER" id="PTHR12452">
    <property type="entry name" value="42-9-9 PROTEIN-RELATED"/>
    <property type="match status" value="1"/>
</dbReference>
<dbReference type="PANTHER" id="PTHR12452:SF0">
    <property type="entry name" value="THIOREDOXIN DOMAIN-CONTAINING PROTEIN 17"/>
    <property type="match status" value="1"/>
</dbReference>
<dbReference type="AlphaFoldDB" id="A0A8H4JBI7"/>
<proteinExistence type="inferred from homology"/>
<evidence type="ECO:0000313" key="4">
    <source>
        <dbReference type="EMBL" id="KAF4417448.1"/>
    </source>
</evidence>
<dbReference type="GO" id="GO:0005829">
    <property type="term" value="C:cytosol"/>
    <property type="evidence" value="ECO:0007669"/>
    <property type="project" value="TreeGrafter"/>
</dbReference>
<comment type="similarity">
    <text evidence="1">Belongs to the thioredoxin family.</text>
</comment>
<evidence type="ECO:0000256" key="2">
    <source>
        <dbReference type="SAM" id="MobiDB-lite"/>
    </source>
</evidence>
<accession>A0A8H4JBI7</accession>
<dbReference type="Pfam" id="PF06110">
    <property type="entry name" value="TXD17-like_Trx"/>
    <property type="match status" value="1"/>
</dbReference>
<feature type="compositionally biased region" description="Basic and acidic residues" evidence="2">
    <location>
        <begin position="175"/>
        <end position="186"/>
    </location>
</feature>
<reference evidence="4 5" key="1">
    <citation type="submission" date="2020-01" db="EMBL/GenBank/DDBJ databases">
        <title>Identification and distribution of gene clusters putatively required for synthesis of sphingolipid metabolism inhibitors in phylogenetically diverse species of the filamentous fungus Fusarium.</title>
        <authorList>
            <person name="Kim H.-S."/>
            <person name="Busman M."/>
            <person name="Brown D.W."/>
            <person name="Divon H."/>
            <person name="Uhlig S."/>
            <person name="Proctor R.H."/>
        </authorList>
    </citation>
    <scope>NUCLEOTIDE SEQUENCE [LARGE SCALE GENOMIC DNA]</scope>
    <source>
        <strain evidence="4 5">NRRL 13308</strain>
    </source>
</reference>
<dbReference type="InterPro" id="IPR036249">
    <property type="entry name" value="Thioredoxin-like_sf"/>
</dbReference>
<sequence>MSPAHFTVPVCVTKNMAMFSKISKSENFEFGRSHQQGNKRALSFAATPELSTALHLILQSYTEYAFHFPFLSILLQKIITSNTAKMPLIDANTPPTSTDTHYVVYFASGEPSWCPDCRDALPALNAVFGGASDPTAYIVRVGSREEWRGTPKNKYRNPPYNINGVPTVVKVKDGKEVGRLGDKESQVESSLRKLVNQ</sequence>
<protein>
    <submittedName>
        <fullName evidence="4">Thioredoxin Clot</fullName>
    </submittedName>
</protein>
<feature type="region of interest" description="Disordered" evidence="2">
    <location>
        <begin position="175"/>
        <end position="197"/>
    </location>
</feature>
<evidence type="ECO:0000259" key="3">
    <source>
        <dbReference type="Pfam" id="PF06110"/>
    </source>
</evidence>
<evidence type="ECO:0000256" key="1">
    <source>
        <dbReference type="ARBA" id="ARBA00008987"/>
    </source>
</evidence>
<keyword evidence="5" id="KW-1185">Reference proteome</keyword>
<dbReference type="InterPro" id="IPR010357">
    <property type="entry name" value="TXNDC17_dom"/>
</dbReference>
<dbReference type="InterPro" id="IPR045108">
    <property type="entry name" value="TXNDC17-like"/>
</dbReference>
<dbReference type="Proteomes" id="UP000536711">
    <property type="component" value="Unassembled WGS sequence"/>
</dbReference>
<comment type="caution">
    <text evidence="4">The sequence shown here is derived from an EMBL/GenBank/DDBJ whole genome shotgun (WGS) entry which is preliminary data.</text>
</comment>
<evidence type="ECO:0000313" key="5">
    <source>
        <dbReference type="Proteomes" id="UP000536711"/>
    </source>
</evidence>